<feature type="compositionally biased region" description="Polar residues" evidence="15">
    <location>
        <begin position="463"/>
        <end position="473"/>
    </location>
</feature>
<protein>
    <recommendedName>
        <fullName evidence="5">Maltokinase</fullName>
        <ecNumber evidence="4">2.7.1.175</ecNumber>
    </recommendedName>
    <alternativeName>
        <fullName evidence="13">Maltose-1-phosphate synthase</fullName>
    </alternativeName>
</protein>
<dbReference type="GO" id="GO:0016301">
    <property type="term" value="F:kinase activity"/>
    <property type="evidence" value="ECO:0007669"/>
    <property type="project" value="UniProtKB-KW"/>
</dbReference>
<sequence>MPDAVTRTGPTARPELLASLDPLLRAWLPRQRWFAGRTAPALTLLAATDLLPATARQPGLIHALLRIAPTQDTYQLLLGVRESLPPYLAPALIGHVTQGPLAGRTVYEALLDPRLTDLLLERLRHPGRLDGLRFAHDGETPIPPGLTPRPLDAEQSNSSIIYGDTFILKVFRRVTPGLNPDLELQRALADEGCERALAPVAWFETTDGDPLSLGLLQPYLTGATDGWDLALGELSKGQDFRHEALELGRATAEIHLALAHALPTVTLGRAHTVQLAQSMKERLDKAVQAVPALHPYAPALHTAFDALAADTTPRTAQRVHGDLHLGQCLRSPAGAWSVIDFEGEPSRPLPERRLPHPPARDVAGMLRSFDYAARTNRPWAPDWARRCRDAYCAGYAQAAGDDPRTDPVLLRAYETDKAVYEAVYEAHHRPDWLSIPLSAIERLASEASGMPRPRPGGAAPQHPMSTPSQEATP</sequence>
<dbReference type="GO" id="GO:0005524">
    <property type="term" value="F:ATP binding"/>
    <property type="evidence" value="ECO:0007669"/>
    <property type="project" value="UniProtKB-KW"/>
</dbReference>
<keyword evidence="11" id="KW-0320">Glycogen biosynthesis</keyword>
<evidence type="ECO:0000256" key="15">
    <source>
        <dbReference type="SAM" id="MobiDB-lite"/>
    </source>
</evidence>
<evidence type="ECO:0000259" key="16">
    <source>
        <dbReference type="Pfam" id="PF18085"/>
    </source>
</evidence>
<evidence type="ECO:0000256" key="9">
    <source>
        <dbReference type="ARBA" id="ARBA00022777"/>
    </source>
</evidence>
<keyword evidence="9" id="KW-0418">Kinase</keyword>
<evidence type="ECO:0000256" key="8">
    <source>
        <dbReference type="ARBA" id="ARBA00022741"/>
    </source>
</evidence>
<dbReference type="InterPro" id="IPR040999">
    <property type="entry name" value="Mak_N_cap"/>
</dbReference>
<evidence type="ECO:0000256" key="12">
    <source>
        <dbReference type="ARBA" id="ARBA00023277"/>
    </source>
</evidence>
<gene>
    <name evidence="17" type="ORF">OHU69_19320</name>
</gene>
<dbReference type="AlphaFoldDB" id="A0AAU1U8W0"/>
<evidence type="ECO:0000256" key="2">
    <source>
        <dbReference type="ARBA" id="ARBA00006219"/>
    </source>
</evidence>
<evidence type="ECO:0000256" key="4">
    <source>
        <dbReference type="ARBA" id="ARBA00011962"/>
    </source>
</evidence>
<reference evidence="17" key="1">
    <citation type="submission" date="2022-10" db="EMBL/GenBank/DDBJ databases">
        <title>The complete genomes of actinobacterial strains from the NBC collection.</title>
        <authorList>
            <person name="Joergensen T.S."/>
            <person name="Alvarez Arevalo M."/>
            <person name="Sterndorff E.B."/>
            <person name="Faurdal D."/>
            <person name="Vuksanovic O."/>
            <person name="Mourched A.-S."/>
            <person name="Charusanti P."/>
            <person name="Shaw S."/>
            <person name="Blin K."/>
            <person name="Weber T."/>
        </authorList>
    </citation>
    <scope>NUCLEOTIDE SEQUENCE</scope>
    <source>
        <strain evidence="17">NBC_00119</strain>
    </source>
</reference>
<comment type="subunit">
    <text evidence="3">Monomer.</text>
</comment>
<keyword evidence="8" id="KW-0547">Nucleotide-binding</keyword>
<evidence type="ECO:0000256" key="3">
    <source>
        <dbReference type="ARBA" id="ARBA00011245"/>
    </source>
</evidence>
<proteinExistence type="inferred from homology"/>
<dbReference type="GO" id="GO:0005978">
    <property type="term" value="P:glycogen biosynthetic process"/>
    <property type="evidence" value="ECO:0007669"/>
    <property type="project" value="UniProtKB-KW"/>
</dbReference>
<evidence type="ECO:0000256" key="1">
    <source>
        <dbReference type="ARBA" id="ARBA00004964"/>
    </source>
</evidence>
<evidence type="ECO:0000313" key="17">
    <source>
        <dbReference type="EMBL" id="WTS13009.1"/>
    </source>
</evidence>
<dbReference type="EMBL" id="CP108195">
    <property type="protein sequence ID" value="WTS13009.1"/>
    <property type="molecule type" value="Genomic_DNA"/>
</dbReference>
<keyword evidence="7" id="KW-0808">Transferase</keyword>
<name>A0AAU1U8W0_9ACTN</name>
<evidence type="ECO:0000256" key="6">
    <source>
        <dbReference type="ARBA" id="ARBA00022600"/>
    </source>
</evidence>
<comment type="similarity">
    <text evidence="2">Belongs to the aminoglycoside phosphotransferase family.</text>
</comment>
<comment type="catalytic activity">
    <reaction evidence="14">
        <text>D-maltose + ATP = alpha-maltose 1-phosphate + ADP + H(+)</text>
        <dbReference type="Rhea" id="RHEA:31915"/>
        <dbReference type="ChEBI" id="CHEBI:15378"/>
        <dbReference type="ChEBI" id="CHEBI:17306"/>
        <dbReference type="ChEBI" id="CHEBI:30616"/>
        <dbReference type="ChEBI" id="CHEBI:63576"/>
        <dbReference type="ChEBI" id="CHEBI:456216"/>
        <dbReference type="EC" id="2.7.1.175"/>
    </reaction>
</comment>
<evidence type="ECO:0000256" key="13">
    <source>
        <dbReference type="ARBA" id="ARBA00031251"/>
    </source>
</evidence>
<keyword evidence="6" id="KW-0321">Glycogen metabolism</keyword>
<keyword evidence="10" id="KW-0067">ATP-binding</keyword>
<feature type="region of interest" description="Disordered" evidence="15">
    <location>
        <begin position="444"/>
        <end position="473"/>
    </location>
</feature>
<accession>A0AAU1U8W0</accession>
<evidence type="ECO:0000256" key="14">
    <source>
        <dbReference type="ARBA" id="ARBA00049067"/>
    </source>
</evidence>
<dbReference type="SUPFAM" id="SSF56112">
    <property type="entry name" value="Protein kinase-like (PK-like)"/>
    <property type="match status" value="1"/>
</dbReference>
<dbReference type="EC" id="2.7.1.175" evidence="4"/>
<comment type="pathway">
    <text evidence="1">Glycan biosynthesis; glycogen biosynthesis.</text>
</comment>
<dbReference type="Pfam" id="PF18085">
    <property type="entry name" value="Mak_N_cap"/>
    <property type="match status" value="1"/>
</dbReference>
<keyword evidence="12" id="KW-0119">Carbohydrate metabolism</keyword>
<dbReference type="Gene3D" id="3.90.1200.10">
    <property type="match status" value="1"/>
</dbReference>
<feature type="domain" description="Maltokinase N-terminal cap" evidence="16">
    <location>
        <begin position="27"/>
        <end position="112"/>
    </location>
</feature>
<evidence type="ECO:0000256" key="7">
    <source>
        <dbReference type="ARBA" id="ARBA00022679"/>
    </source>
</evidence>
<evidence type="ECO:0000256" key="10">
    <source>
        <dbReference type="ARBA" id="ARBA00022840"/>
    </source>
</evidence>
<evidence type="ECO:0000256" key="5">
    <source>
        <dbReference type="ARBA" id="ARBA00013882"/>
    </source>
</evidence>
<evidence type="ECO:0000256" key="11">
    <source>
        <dbReference type="ARBA" id="ARBA00023056"/>
    </source>
</evidence>
<dbReference type="InterPro" id="IPR011009">
    <property type="entry name" value="Kinase-like_dom_sf"/>
</dbReference>
<organism evidence="17">
    <name type="scientific">Streptomyces sp. NBC_00119</name>
    <dbReference type="NCBI Taxonomy" id="2975659"/>
    <lineage>
        <taxon>Bacteria</taxon>
        <taxon>Bacillati</taxon>
        <taxon>Actinomycetota</taxon>
        <taxon>Actinomycetes</taxon>
        <taxon>Kitasatosporales</taxon>
        <taxon>Streptomycetaceae</taxon>
        <taxon>Streptomyces</taxon>
    </lineage>
</organism>